<dbReference type="FunFam" id="3.30.565.10:FF:000109">
    <property type="entry name" value="Related to MLH1-DNA mismatch repair protein"/>
    <property type="match status" value="1"/>
</dbReference>
<dbReference type="GO" id="GO:0005524">
    <property type="term" value="F:ATP binding"/>
    <property type="evidence" value="ECO:0007669"/>
    <property type="project" value="InterPro"/>
</dbReference>
<dbReference type="FunCoup" id="A0A0C3E9M2">
    <property type="interactions" value="399"/>
</dbReference>
<dbReference type="GO" id="GO:0061982">
    <property type="term" value="P:meiosis I cell cycle process"/>
    <property type="evidence" value="ECO:0007669"/>
    <property type="project" value="UniProtKB-ARBA"/>
</dbReference>
<keyword evidence="3" id="KW-0227">DNA damage</keyword>
<dbReference type="SUPFAM" id="SSF55874">
    <property type="entry name" value="ATPase domain of HSP90 chaperone/DNA topoisomerase II/histidine kinase"/>
    <property type="match status" value="1"/>
</dbReference>
<dbReference type="Gene3D" id="3.30.230.10">
    <property type="match status" value="1"/>
</dbReference>
<dbReference type="NCBIfam" id="TIGR00585">
    <property type="entry name" value="mutl"/>
    <property type="match status" value="1"/>
</dbReference>
<feature type="compositionally biased region" description="Basic and acidic residues" evidence="6">
    <location>
        <begin position="435"/>
        <end position="444"/>
    </location>
</feature>
<dbReference type="InterPro" id="IPR002099">
    <property type="entry name" value="MutL/Mlh/PMS"/>
</dbReference>
<dbReference type="EMBL" id="KN822006">
    <property type="protein sequence ID" value="KIM69455.1"/>
    <property type="molecule type" value="Genomic_DNA"/>
</dbReference>
<dbReference type="Pfam" id="PF16413">
    <property type="entry name" value="Mlh1_C"/>
    <property type="match status" value="1"/>
</dbReference>
<reference evidence="8 9" key="1">
    <citation type="submission" date="2014-04" db="EMBL/GenBank/DDBJ databases">
        <authorList>
            <consortium name="DOE Joint Genome Institute"/>
            <person name="Kuo A."/>
            <person name="Kohler A."/>
            <person name="Nagy L.G."/>
            <person name="Floudas D."/>
            <person name="Copeland A."/>
            <person name="Barry K.W."/>
            <person name="Cichocki N."/>
            <person name="Veneault-Fourrey C."/>
            <person name="LaButti K."/>
            <person name="Lindquist E.A."/>
            <person name="Lipzen A."/>
            <person name="Lundell T."/>
            <person name="Morin E."/>
            <person name="Murat C."/>
            <person name="Sun H."/>
            <person name="Tunlid A."/>
            <person name="Henrissat B."/>
            <person name="Grigoriev I.V."/>
            <person name="Hibbett D.S."/>
            <person name="Martin F."/>
            <person name="Nordberg H.P."/>
            <person name="Cantor M.N."/>
            <person name="Hua S.X."/>
        </authorList>
    </citation>
    <scope>NUCLEOTIDE SEQUENCE [LARGE SCALE GENOMIC DNA]</scope>
    <source>
        <strain evidence="8 9">Foug A</strain>
    </source>
</reference>
<accession>A0A0C3E9M2</accession>
<evidence type="ECO:0000313" key="8">
    <source>
        <dbReference type="EMBL" id="KIM69455.1"/>
    </source>
</evidence>
<evidence type="ECO:0000256" key="3">
    <source>
        <dbReference type="ARBA" id="ARBA00022763"/>
    </source>
</evidence>
<dbReference type="GO" id="GO:0030983">
    <property type="term" value="F:mismatched DNA binding"/>
    <property type="evidence" value="ECO:0007669"/>
    <property type="project" value="InterPro"/>
</dbReference>
<evidence type="ECO:0000256" key="2">
    <source>
        <dbReference type="ARBA" id="ARBA00006082"/>
    </source>
</evidence>
<reference evidence="9" key="2">
    <citation type="submission" date="2015-01" db="EMBL/GenBank/DDBJ databases">
        <title>Evolutionary Origins and Diversification of the Mycorrhizal Mutualists.</title>
        <authorList>
            <consortium name="DOE Joint Genome Institute"/>
            <consortium name="Mycorrhizal Genomics Consortium"/>
            <person name="Kohler A."/>
            <person name="Kuo A."/>
            <person name="Nagy L.G."/>
            <person name="Floudas D."/>
            <person name="Copeland A."/>
            <person name="Barry K.W."/>
            <person name="Cichocki N."/>
            <person name="Veneault-Fourrey C."/>
            <person name="LaButti K."/>
            <person name="Lindquist E.A."/>
            <person name="Lipzen A."/>
            <person name="Lundell T."/>
            <person name="Morin E."/>
            <person name="Murat C."/>
            <person name="Riley R."/>
            <person name="Ohm R."/>
            <person name="Sun H."/>
            <person name="Tunlid A."/>
            <person name="Henrissat B."/>
            <person name="Grigoriev I.V."/>
            <person name="Hibbett D.S."/>
            <person name="Martin F."/>
        </authorList>
    </citation>
    <scope>NUCLEOTIDE SEQUENCE [LARGE SCALE GENOMIC DNA]</scope>
    <source>
        <strain evidence="9">Foug A</strain>
    </source>
</reference>
<dbReference type="OrthoDB" id="10263226at2759"/>
<evidence type="ECO:0000313" key="9">
    <source>
        <dbReference type="Proteomes" id="UP000053989"/>
    </source>
</evidence>
<dbReference type="PROSITE" id="PS00058">
    <property type="entry name" value="DNA_MISMATCH_REPAIR_1"/>
    <property type="match status" value="1"/>
</dbReference>
<dbReference type="GO" id="GO:0032389">
    <property type="term" value="C:MutLalpha complex"/>
    <property type="evidence" value="ECO:0007669"/>
    <property type="project" value="TreeGrafter"/>
</dbReference>
<comment type="similarity">
    <text evidence="2">Belongs to the DNA mismatch repair MutL/HexB family.</text>
</comment>
<evidence type="ECO:0000259" key="7">
    <source>
        <dbReference type="SMART" id="SM01340"/>
    </source>
</evidence>
<dbReference type="GO" id="GO:0006298">
    <property type="term" value="P:mismatch repair"/>
    <property type="evidence" value="ECO:0007669"/>
    <property type="project" value="InterPro"/>
</dbReference>
<dbReference type="Gene3D" id="3.30.565.10">
    <property type="entry name" value="Histidine kinase-like ATPase, C-terminal domain"/>
    <property type="match status" value="1"/>
</dbReference>
<dbReference type="InterPro" id="IPR014721">
    <property type="entry name" value="Ribsml_uS5_D2-typ_fold_subgr"/>
</dbReference>
<sequence>MSQDTSASDPLPIRRLHESLINRIAAGEIIHRPASALKELLENSLDARATSIRVTVKDGGMKLLQIQDNGCGIRKADLPILAERFTTSKISSFSDLSRITTYGFRGEALASMSHVAHLSVVTKTNSDTCAWKAYYSDGLLVPPKPGLTPDPKPCAGNDGTIITIEDMFYNTPTRLSSLRSPSEEYARILDVITKYAVHNPKISFLCKKAGSPSPEISTSPVSDVSQGIRLLYGHSTAKELLHVEITSGNANDHIDDPEKWSAEAYCTNANFQGKKTILILFINHRLVESSAIKRAIESVYSGVLPKGAFPFVYLSIEIDPRSVDVNVHPTKREVLFLNEEAIIERISDVIQQNVVGQSQSRVFEYQTLLPGVSANSASRKGKKRERETEEDEIEIEEPPASATLVQSARSQHKVRTSLQDRTLESMLPVSNPSRSDGDDLSSKAARLGDIKESHCELTSIAELRQSIVKNTHHDLTDIIRKHTFVGIVDDIRCLSLIQHLTKLYLVNHAALAEEMFYQLALMQFGNYRRLRLDPPPSLRTLLKLAVDAESGTERSGLTKEEIVDRISRALVDRRDMLKEYFALDISDSGNVLTLPHLLREYTPDVNKLPTFVMRLGPQVDWKSETECFESFMRELAYFYSPAPLPDRGSTTQKSVIWQTEHVLFQGLRKFLVAPKSLLDNDIIQVANLPDLYRVFERC</sequence>
<dbReference type="AlphaFoldDB" id="A0A0C3E9M2"/>
<dbReference type="SMART" id="SM01340">
    <property type="entry name" value="DNA_mis_repair"/>
    <property type="match status" value="1"/>
</dbReference>
<feature type="compositionally biased region" description="Acidic residues" evidence="6">
    <location>
        <begin position="388"/>
        <end position="397"/>
    </location>
</feature>
<dbReference type="InterPro" id="IPR013507">
    <property type="entry name" value="DNA_mismatch_S5_2-like"/>
</dbReference>
<dbReference type="PANTHER" id="PTHR10073">
    <property type="entry name" value="DNA MISMATCH REPAIR PROTEIN MLH, PMS, MUTL"/>
    <property type="match status" value="1"/>
</dbReference>
<comment type="subcellular location">
    <subcellularLocation>
        <location evidence="1">Nucleus</location>
    </subcellularLocation>
</comment>
<evidence type="ECO:0000256" key="4">
    <source>
        <dbReference type="ARBA" id="ARBA00023204"/>
    </source>
</evidence>
<dbReference type="InterPro" id="IPR032189">
    <property type="entry name" value="Mlh1_C"/>
</dbReference>
<dbReference type="InterPro" id="IPR014762">
    <property type="entry name" value="DNA_mismatch_repair_CS"/>
</dbReference>
<dbReference type="Proteomes" id="UP000053989">
    <property type="component" value="Unassembled WGS sequence"/>
</dbReference>
<keyword evidence="4" id="KW-0234">DNA repair</keyword>
<feature type="domain" description="DNA mismatch repair protein S5" evidence="7">
    <location>
        <begin position="228"/>
        <end position="355"/>
    </location>
</feature>
<dbReference type="HOGENOM" id="CLU_004131_2_0_1"/>
<dbReference type="InParanoid" id="A0A0C3E9M2"/>
<feature type="region of interest" description="Disordered" evidence="6">
    <location>
        <begin position="374"/>
        <end position="444"/>
    </location>
</feature>
<proteinExistence type="inferred from homology"/>
<keyword evidence="5" id="KW-0539">Nucleus</keyword>
<dbReference type="InterPro" id="IPR020568">
    <property type="entry name" value="Ribosomal_Su5_D2-typ_SF"/>
</dbReference>
<name>A0A0C3E9M2_9AGAM</name>
<evidence type="ECO:0000256" key="1">
    <source>
        <dbReference type="ARBA" id="ARBA00004123"/>
    </source>
</evidence>
<dbReference type="InterPro" id="IPR036890">
    <property type="entry name" value="HATPase_C_sf"/>
</dbReference>
<dbReference type="FunFam" id="3.30.230.10:FF:000014">
    <property type="entry name" value="DNA mismatch repair protein Mlh1"/>
    <property type="match status" value="1"/>
</dbReference>
<protein>
    <recommendedName>
        <fullName evidence="7">DNA mismatch repair protein S5 domain-containing protein</fullName>
    </recommendedName>
</protein>
<dbReference type="STRING" id="1036808.A0A0C3E9M2"/>
<dbReference type="SUPFAM" id="SSF54211">
    <property type="entry name" value="Ribosomal protein S5 domain 2-like"/>
    <property type="match status" value="1"/>
</dbReference>
<dbReference type="GO" id="GO:0140664">
    <property type="term" value="F:ATP-dependent DNA damage sensor activity"/>
    <property type="evidence" value="ECO:0007669"/>
    <property type="project" value="InterPro"/>
</dbReference>
<dbReference type="PANTHER" id="PTHR10073:SF12">
    <property type="entry name" value="DNA MISMATCH REPAIR PROTEIN MLH1"/>
    <property type="match status" value="1"/>
</dbReference>
<evidence type="ECO:0000256" key="6">
    <source>
        <dbReference type="SAM" id="MobiDB-lite"/>
    </source>
</evidence>
<gene>
    <name evidence="8" type="ORF">SCLCIDRAFT_1207863</name>
</gene>
<organism evidence="8 9">
    <name type="scientific">Scleroderma citrinum Foug A</name>
    <dbReference type="NCBI Taxonomy" id="1036808"/>
    <lineage>
        <taxon>Eukaryota</taxon>
        <taxon>Fungi</taxon>
        <taxon>Dikarya</taxon>
        <taxon>Basidiomycota</taxon>
        <taxon>Agaricomycotina</taxon>
        <taxon>Agaricomycetes</taxon>
        <taxon>Agaricomycetidae</taxon>
        <taxon>Boletales</taxon>
        <taxon>Sclerodermatineae</taxon>
        <taxon>Sclerodermataceae</taxon>
        <taxon>Scleroderma</taxon>
    </lineage>
</organism>
<keyword evidence="9" id="KW-1185">Reference proteome</keyword>
<dbReference type="GO" id="GO:0016887">
    <property type="term" value="F:ATP hydrolysis activity"/>
    <property type="evidence" value="ECO:0007669"/>
    <property type="project" value="InterPro"/>
</dbReference>
<dbReference type="Pfam" id="PF01119">
    <property type="entry name" value="DNA_mis_repair"/>
    <property type="match status" value="1"/>
</dbReference>
<dbReference type="InterPro" id="IPR038973">
    <property type="entry name" value="MutL/Mlh/Pms-like"/>
</dbReference>
<evidence type="ECO:0000256" key="5">
    <source>
        <dbReference type="ARBA" id="ARBA00023242"/>
    </source>
</evidence>
<dbReference type="Pfam" id="PF13589">
    <property type="entry name" value="HATPase_c_3"/>
    <property type="match status" value="1"/>
</dbReference>
<dbReference type="CDD" id="cd16926">
    <property type="entry name" value="HATPase_MutL-MLH-PMS-like"/>
    <property type="match status" value="1"/>
</dbReference>